<accession>A0A943EMD9</accession>
<dbReference type="GO" id="GO:0003700">
    <property type="term" value="F:DNA-binding transcription factor activity"/>
    <property type="evidence" value="ECO:0007669"/>
    <property type="project" value="InterPro"/>
</dbReference>
<dbReference type="Pfam" id="PF12833">
    <property type="entry name" value="HTH_18"/>
    <property type="match status" value="1"/>
</dbReference>
<dbReference type="Pfam" id="PF02311">
    <property type="entry name" value="AraC_binding"/>
    <property type="match status" value="1"/>
</dbReference>
<dbReference type="AlphaFoldDB" id="A0A943EMD9"/>
<evidence type="ECO:0000313" key="5">
    <source>
        <dbReference type="EMBL" id="MBS5520589.1"/>
    </source>
</evidence>
<dbReference type="InterPro" id="IPR009057">
    <property type="entry name" value="Homeodomain-like_sf"/>
</dbReference>
<protein>
    <submittedName>
        <fullName evidence="5">Helix-turn-helix transcriptional regulator</fullName>
    </submittedName>
</protein>
<dbReference type="Gene3D" id="1.10.10.60">
    <property type="entry name" value="Homeodomain-like"/>
    <property type="match status" value="2"/>
</dbReference>
<evidence type="ECO:0000256" key="1">
    <source>
        <dbReference type="ARBA" id="ARBA00023015"/>
    </source>
</evidence>
<evidence type="ECO:0000313" key="6">
    <source>
        <dbReference type="Proteomes" id="UP000754226"/>
    </source>
</evidence>
<dbReference type="PROSITE" id="PS01124">
    <property type="entry name" value="HTH_ARAC_FAMILY_2"/>
    <property type="match status" value="1"/>
</dbReference>
<dbReference type="InterPro" id="IPR018060">
    <property type="entry name" value="HTH_AraC"/>
</dbReference>
<dbReference type="InterPro" id="IPR003313">
    <property type="entry name" value="AraC-bd"/>
</dbReference>
<dbReference type="SMART" id="SM00342">
    <property type="entry name" value="HTH_ARAC"/>
    <property type="match status" value="1"/>
</dbReference>
<keyword evidence="2" id="KW-0238">DNA-binding</keyword>
<dbReference type="InterPro" id="IPR011051">
    <property type="entry name" value="RmlC_Cupin_sf"/>
</dbReference>
<dbReference type="Proteomes" id="UP000754226">
    <property type="component" value="Unassembled WGS sequence"/>
</dbReference>
<reference evidence="5" key="1">
    <citation type="submission" date="2021-02" db="EMBL/GenBank/DDBJ databases">
        <title>Infant gut strain persistence is associated with maternal origin, phylogeny, and functional potential including surface adhesion and iron acquisition.</title>
        <authorList>
            <person name="Lou Y.C."/>
        </authorList>
    </citation>
    <scope>NUCLEOTIDE SEQUENCE</scope>
    <source>
        <strain evidence="5">L3_106_000M1_dasL3_106_000M1_concoct_15</strain>
    </source>
</reference>
<dbReference type="SUPFAM" id="SSF46689">
    <property type="entry name" value="Homeodomain-like"/>
    <property type="match status" value="2"/>
</dbReference>
<dbReference type="Gene3D" id="2.60.120.10">
    <property type="entry name" value="Jelly Rolls"/>
    <property type="match status" value="1"/>
</dbReference>
<dbReference type="PANTHER" id="PTHR43280:SF2">
    <property type="entry name" value="HTH-TYPE TRANSCRIPTIONAL REGULATOR EXSA"/>
    <property type="match status" value="1"/>
</dbReference>
<dbReference type="EMBL" id="JAGZCZ010000015">
    <property type="protein sequence ID" value="MBS5520589.1"/>
    <property type="molecule type" value="Genomic_DNA"/>
</dbReference>
<evidence type="ECO:0000256" key="2">
    <source>
        <dbReference type="ARBA" id="ARBA00023125"/>
    </source>
</evidence>
<keyword evidence="1" id="KW-0805">Transcription regulation</keyword>
<name>A0A943EMD9_9FIRM</name>
<dbReference type="GO" id="GO:0043565">
    <property type="term" value="F:sequence-specific DNA binding"/>
    <property type="evidence" value="ECO:0007669"/>
    <property type="project" value="InterPro"/>
</dbReference>
<sequence length="309" mass="35914">MQRVPLDRLIVSHNQEDQRTHPYYDGMVTEEHGLPLDVYYEIIWKKRLGFSNWHWHEKIQILLAIQGDMAVMLTDQKFELHPGEGLIMNAGQLHRVIPRQQKSGILVCLNLSPSALGLRSGSYMDRNFVEPYTKNPEFTAVHLHPLIPWCKKLMDEVQGAYLIKRGGETGYEVDLMSVMYRIWSLFIKNVTFTKAKKSTSARHQSITKTLMSYIKAHYHENFAITDLAAFTSYSGSECCRIFKETVHETIYQFLNKYRLEKAAVLLRNTELPVSAVAQRTGFSSTSYFIKCFKLQTMRTPLQFRKELHK</sequence>
<comment type="caution">
    <text evidence="5">The sequence shown here is derived from an EMBL/GenBank/DDBJ whole genome shotgun (WGS) entry which is preliminary data.</text>
</comment>
<evidence type="ECO:0000259" key="4">
    <source>
        <dbReference type="PROSITE" id="PS01124"/>
    </source>
</evidence>
<gene>
    <name evidence="5" type="ORF">KHX13_09835</name>
</gene>
<feature type="domain" description="HTH araC/xylS-type" evidence="4">
    <location>
        <begin position="208"/>
        <end position="306"/>
    </location>
</feature>
<evidence type="ECO:0000256" key="3">
    <source>
        <dbReference type="ARBA" id="ARBA00023163"/>
    </source>
</evidence>
<dbReference type="PANTHER" id="PTHR43280">
    <property type="entry name" value="ARAC-FAMILY TRANSCRIPTIONAL REGULATOR"/>
    <property type="match status" value="1"/>
</dbReference>
<dbReference type="SUPFAM" id="SSF51182">
    <property type="entry name" value="RmlC-like cupins"/>
    <property type="match status" value="1"/>
</dbReference>
<dbReference type="InterPro" id="IPR014710">
    <property type="entry name" value="RmlC-like_jellyroll"/>
</dbReference>
<organism evidence="5 6">
    <name type="scientific">Acidaminococcus intestini</name>
    <dbReference type="NCBI Taxonomy" id="187327"/>
    <lineage>
        <taxon>Bacteria</taxon>
        <taxon>Bacillati</taxon>
        <taxon>Bacillota</taxon>
        <taxon>Negativicutes</taxon>
        <taxon>Acidaminococcales</taxon>
        <taxon>Acidaminococcaceae</taxon>
        <taxon>Acidaminococcus</taxon>
    </lineage>
</organism>
<keyword evidence="3" id="KW-0804">Transcription</keyword>
<proteinExistence type="predicted"/>